<protein>
    <submittedName>
        <fullName evidence="4">GNAT family N-acetyltransferase</fullName>
        <ecNumber evidence="4">2.3.-.-</ecNumber>
    </submittedName>
</protein>
<dbReference type="InterPro" id="IPR016181">
    <property type="entry name" value="Acyl_CoA_acyltransferase"/>
</dbReference>
<dbReference type="Pfam" id="PF00583">
    <property type="entry name" value="Acetyltransf_1"/>
    <property type="match status" value="1"/>
</dbReference>
<evidence type="ECO:0000259" key="3">
    <source>
        <dbReference type="PROSITE" id="PS51186"/>
    </source>
</evidence>
<dbReference type="Proteomes" id="UP001606302">
    <property type="component" value="Unassembled WGS sequence"/>
</dbReference>
<dbReference type="RefSeq" id="WP_394512913.1">
    <property type="nucleotide sequence ID" value="NZ_JBIGHX010000007.1"/>
</dbReference>
<feature type="domain" description="N-acetyltransferase" evidence="3">
    <location>
        <begin position="5"/>
        <end position="174"/>
    </location>
</feature>
<proteinExistence type="predicted"/>
<dbReference type="InterPro" id="IPR000182">
    <property type="entry name" value="GNAT_dom"/>
</dbReference>
<name>A0ABW7GP57_9BURK</name>
<evidence type="ECO:0000256" key="2">
    <source>
        <dbReference type="ARBA" id="ARBA00023315"/>
    </source>
</evidence>
<keyword evidence="2 4" id="KW-0012">Acyltransferase</keyword>
<dbReference type="PROSITE" id="PS51186">
    <property type="entry name" value="GNAT"/>
    <property type="match status" value="1"/>
</dbReference>
<gene>
    <name evidence="4" type="ORF">ACG04Q_19330</name>
</gene>
<dbReference type="PANTHER" id="PTHR43877">
    <property type="entry name" value="AMINOALKYLPHOSPHONATE N-ACETYLTRANSFERASE-RELATED-RELATED"/>
    <property type="match status" value="1"/>
</dbReference>
<dbReference type="CDD" id="cd04301">
    <property type="entry name" value="NAT_SF"/>
    <property type="match status" value="1"/>
</dbReference>
<dbReference type="InterPro" id="IPR050832">
    <property type="entry name" value="Bact_Acetyltransf"/>
</dbReference>
<evidence type="ECO:0000256" key="1">
    <source>
        <dbReference type="ARBA" id="ARBA00022679"/>
    </source>
</evidence>
<keyword evidence="1 4" id="KW-0808">Transferase</keyword>
<comment type="caution">
    <text evidence="4">The sequence shown here is derived from an EMBL/GenBank/DDBJ whole genome shotgun (WGS) entry which is preliminary data.</text>
</comment>
<evidence type="ECO:0000313" key="4">
    <source>
        <dbReference type="EMBL" id="MFG6463735.1"/>
    </source>
</evidence>
<keyword evidence="5" id="KW-1185">Reference proteome</keyword>
<accession>A0ABW7GP57</accession>
<reference evidence="4 5" key="1">
    <citation type="submission" date="2024-08" db="EMBL/GenBank/DDBJ databases">
        <authorList>
            <person name="Lu H."/>
        </authorList>
    </citation>
    <scope>NUCLEOTIDE SEQUENCE [LARGE SCALE GENOMIC DNA]</scope>
    <source>
        <strain evidence="4 5">DXS20W</strain>
    </source>
</reference>
<dbReference type="EC" id="2.3.-.-" evidence="4"/>
<dbReference type="EMBL" id="JBIGHX010000007">
    <property type="protein sequence ID" value="MFG6463735.1"/>
    <property type="molecule type" value="Genomic_DNA"/>
</dbReference>
<organism evidence="4 5">
    <name type="scientific">Pelomonas lactea</name>
    <dbReference type="NCBI Taxonomy" id="3299030"/>
    <lineage>
        <taxon>Bacteria</taxon>
        <taxon>Pseudomonadati</taxon>
        <taxon>Pseudomonadota</taxon>
        <taxon>Betaproteobacteria</taxon>
        <taxon>Burkholderiales</taxon>
        <taxon>Sphaerotilaceae</taxon>
        <taxon>Roseateles</taxon>
    </lineage>
</organism>
<dbReference type="Gene3D" id="3.40.630.30">
    <property type="match status" value="1"/>
</dbReference>
<dbReference type="GO" id="GO:0016746">
    <property type="term" value="F:acyltransferase activity"/>
    <property type="evidence" value="ECO:0007669"/>
    <property type="project" value="UniProtKB-KW"/>
</dbReference>
<evidence type="ECO:0000313" key="5">
    <source>
        <dbReference type="Proteomes" id="UP001606302"/>
    </source>
</evidence>
<dbReference type="SUPFAM" id="SSF55729">
    <property type="entry name" value="Acyl-CoA N-acyltransferases (Nat)"/>
    <property type="match status" value="1"/>
</dbReference>
<sequence>MPLPPAITPATAADADALAAFAAQAFTDTYRGLDDAQEIADYVAEHFTTDVMAGVIRDPACTTLLARIAGQLAGYAVLRDKPAAGCVAGPAPLQLWRLYLGQGFIGQGLGARLMGEVQARARQRGARTLWLGVYDRNVRAVEFYRRFGFAQVGTDEFLFGGRLYTDPIYAMPVTEIP</sequence>